<reference evidence="2 3" key="1">
    <citation type="submission" date="2021-06" db="EMBL/GenBank/DDBJ databases">
        <title>A haploid diamondback moth (Plutella xylostella L.) genome assembly resolves 31 chromosomes and identifies a diamide resistance mutation.</title>
        <authorList>
            <person name="Ward C.M."/>
            <person name="Perry K.D."/>
            <person name="Baker G."/>
            <person name="Powis K."/>
            <person name="Heckel D.G."/>
            <person name="Baxter S.W."/>
        </authorList>
    </citation>
    <scope>NUCLEOTIDE SEQUENCE [LARGE SCALE GENOMIC DNA]</scope>
    <source>
        <strain evidence="2 3">LV</strain>
        <tissue evidence="2">Single pupa</tissue>
    </source>
</reference>
<keyword evidence="3" id="KW-1185">Reference proteome</keyword>
<proteinExistence type="predicted"/>
<dbReference type="Proteomes" id="UP000823941">
    <property type="component" value="Chromosome 9"/>
</dbReference>
<comment type="caution">
    <text evidence="2">The sequence shown here is derived from an EMBL/GenBank/DDBJ whole genome shotgun (WGS) entry which is preliminary data.</text>
</comment>
<gene>
    <name evidence="2" type="ORF">JYU34_006673</name>
</gene>
<protein>
    <submittedName>
        <fullName evidence="2">Uncharacterized protein</fullName>
    </submittedName>
</protein>
<evidence type="ECO:0000313" key="2">
    <source>
        <dbReference type="EMBL" id="KAG7308034.1"/>
    </source>
</evidence>
<feature type="region of interest" description="Disordered" evidence="1">
    <location>
        <begin position="1"/>
        <end position="28"/>
    </location>
</feature>
<sequence length="73" mass="8131">MNYIALSSPEPTSGATSGDDRRPPATRRAVDVAGTSRVTLYDEKRSFRKLLHEPRLYLINLTSNESVQSAHTQ</sequence>
<dbReference type="EMBL" id="JAHIBW010000009">
    <property type="protein sequence ID" value="KAG7308034.1"/>
    <property type="molecule type" value="Genomic_DNA"/>
</dbReference>
<evidence type="ECO:0000313" key="3">
    <source>
        <dbReference type="Proteomes" id="UP000823941"/>
    </source>
</evidence>
<evidence type="ECO:0000256" key="1">
    <source>
        <dbReference type="SAM" id="MobiDB-lite"/>
    </source>
</evidence>
<organism evidence="2 3">
    <name type="scientific">Plutella xylostella</name>
    <name type="common">Diamondback moth</name>
    <name type="synonym">Plutella maculipennis</name>
    <dbReference type="NCBI Taxonomy" id="51655"/>
    <lineage>
        <taxon>Eukaryota</taxon>
        <taxon>Metazoa</taxon>
        <taxon>Ecdysozoa</taxon>
        <taxon>Arthropoda</taxon>
        <taxon>Hexapoda</taxon>
        <taxon>Insecta</taxon>
        <taxon>Pterygota</taxon>
        <taxon>Neoptera</taxon>
        <taxon>Endopterygota</taxon>
        <taxon>Lepidoptera</taxon>
        <taxon>Glossata</taxon>
        <taxon>Ditrysia</taxon>
        <taxon>Yponomeutoidea</taxon>
        <taxon>Plutellidae</taxon>
        <taxon>Plutella</taxon>
    </lineage>
</organism>
<accession>A0ABQ7QSK9</accession>
<name>A0ABQ7QSK9_PLUXY</name>